<evidence type="ECO:0000256" key="9">
    <source>
        <dbReference type="PIRSR" id="PIRSR000137-2"/>
    </source>
</evidence>
<evidence type="ECO:0000256" key="6">
    <source>
        <dbReference type="ARBA" id="ARBA00023002"/>
    </source>
</evidence>
<dbReference type="InterPro" id="IPR007867">
    <property type="entry name" value="GMC_OxRtase_C"/>
</dbReference>
<feature type="chain" id="PRO_5034897790" description="Glucose-methanol-choline oxidoreductase N-terminal domain-containing protein" evidence="10">
    <location>
        <begin position="31"/>
        <end position="606"/>
    </location>
</feature>
<dbReference type="Pfam" id="PF00732">
    <property type="entry name" value="GMC_oxred_N"/>
    <property type="match status" value="1"/>
</dbReference>
<organism evidence="12 13">
    <name type="scientific">Tetrapyrgos nigripes</name>
    <dbReference type="NCBI Taxonomy" id="182062"/>
    <lineage>
        <taxon>Eukaryota</taxon>
        <taxon>Fungi</taxon>
        <taxon>Dikarya</taxon>
        <taxon>Basidiomycota</taxon>
        <taxon>Agaricomycotina</taxon>
        <taxon>Agaricomycetes</taxon>
        <taxon>Agaricomycetidae</taxon>
        <taxon>Agaricales</taxon>
        <taxon>Marasmiineae</taxon>
        <taxon>Marasmiaceae</taxon>
        <taxon>Tetrapyrgos</taxon>
    </lineage>
</organism>
<keyword evidence="7" id="KW-0325">Glycoprotein</keyword>
<evidence type="ECO:0000256" key="7">
    <source>
        <dbReference type="ARBA" id="ARBA00023180"/>
    </source>
</evidence>
<feature type="active site" description="Proton donor" evidence="8">
    <location>
        <position position="538"/>
    </location>
</feature>
<proteinExistence type="inferred from homology"/>
<evidence type="ECO:0000256" key="4">
    <source>
        <dbReference type="ARBA" id="ARBA00022729"/>
    </source>
</evidence>
<evidence type="ECO:0000256" key="5">
    <source>
        <dbReference type="ARBA" id="ARBA00022827"/>
    </source>
</evidence>
<dbReference type="Gene3D" id="3.50.50.60">
    <property type="entry name" value="FAD/NAD(P)-binding domain"/>
    <property type="match status" value="1"/>
</dbReference>
<dbReference type="EMBL" id="JAACJM010000056">
    <property type="protein sequence ID" value="KAF5355502.1"/>
    <property type="molecule type" value="Genomic_DNA"/>
</dbReference>
<feature type="binding site" evidence="9">
    <location>
        <position position="274"/>
    </location>
    <ligand>
        <name>FAD</name>
        <dbReference type="ChEBI" id="CHEBI:57692"/>
    </ligand>
</feature>
<keyword evidence="3" id="KW-0285">Flavoprotein</keyword>
<dbReference type="InterPro" id="IPR000172">
    <property type="entry name" value="GMC_OxRdtase_N"/>
</dbReference>
<comment type="caution">
    <text evidence="12">The sequence shown here is derived from an EMBL/GenBank/DDBJ whole genome shotgun (WGS) entry which is preliminary data.</text>
</comment>
<comment type="cofactor">
    <cofactor evidence="1 9">
        <name>FAD</name>
        <dbReference type="ChEBI" id="CHEBI:57692"/>
    </cofactor>
</comment>
<evidence type="ECO:0000313" key="13">
    <source>
        <dbReference type="Proteomes" id="UP000559256"/>
    </source>
</evidence>
<keyword evidence="5 9" id="KW-0274">FAD</keyword>
<dbReference type="Proteomes" id="UP000559256">
    <property type="component" value="Unassembled WGS sequence"/>
</dbReference>
<dbReference type="InterPro" id="IPR012132">
    <property type="entry name" value="GMC_OxRdtase"/>
</dbReference>
<evidence type="ECO:0000256" key="3">
    <source>
        <dbReference type="ARBA" id="ARBA00022630"/>
    </source>
</evidence>
<dbReference type="PIRSF" id="PIRSF000137">
    <property type="entry name" value="Alcohol_oxidase"/>
    <property type="match status" value="1"/>
</dbReference>
<keyword evidence="13" id="KW-1185">Reference proteome</keyword>
<reference evidence="12 13" key="1">
    <citation type="journal article" date="2020" name="ISME J.">
        <title>Uncovering the hidden diversity of litter-decomposition mechanisms in mushroom-forming fungi.</title>
        <authorList>
            <person name="Floudas D."/>
            <person name="Bentzer J."/>
            <person name="Ahren D."/>
            <person name="Johansson T."/>
            <person name="Persson P."/>
            <person name="Tunlid A."/>
        </authorList>
    </citation>
    <scope>NUCLEOTIDE SEQUENCE [LARGE SCALE GENOMIC DNA]</scope>
    <source>
        <strain evidence="12 13">CBS 291.85</strain>
    </source>
</reference>
<keyword evidence="6" id="KW-0560">Oxidoreductase</keyword>
<dbReference type="PANTHER" id="PTHR11552">
    <property type="entry name" value="GLUCOSE-METHANOL-CHOLINE GMC OXIDOREDUCTASE"/>
    <property type="match status" value="1"/>
</dbReference>
<dbReference type="GO" id="GO:0016614">
    <property type="term" value="F:oxidoreductase activity, acting on CH-OH group of donors"/>
    <property type="evidence" value="ECO:0007669"/>
    <property type="project" value="InterPro"/>
</dbReference>
<protein>
    <recommendedName>
        <fullName evidence="11">Glucose-methanol-choline oxidoreductase N-terminal domain-containing protein</fullName>
    </recommendedName>
</protein>
<accession>A0A8H5D890</accession>
<dbReference type="GO" id="GO:0050660">
    <property type="term" value="F:flavin adenine dinucleotide binding"/>
    <property type="evidence" value="ECO:0007669"/>
    <property type="project" value="InterPro"/>
</dbReference>
<comment type="similarity">
    <text evidence="2">Belongs to the GMC oxidoreductase family.</text>
</comment>
<dbReference type="PANTHER" id="PTHR11552:SF201">
    <property type="entry name" value="GLUCOSE-METHANOL-CHOLINE OXIDOREDUCTASE N-TERMINAL DOMAIN-CONTAINING PROTEIN"/>
    <property type="match status" value="1"/>
</dbReference>
<evidence type="ECO:0000256" key="2">
    <source>
        <dbReference type="ARBA" id="ARBA00010790"/>
    </source>
</evidence>
<name>A0A8H5D890_9AGAR</name>
<gene>
    <name evidence="12" type="ORF">D9758_006408</name>
</gene>
<dbReference type="PROSITE" id="PS00624">
    <property type="entry name" value="GMC_OXRED_2"/>
    <property type="match status" value="1"/>
</dbReference>
<feature type="domain" description="Glucose-methanol-choline oxidoreductase N-terminal" evidence="11">
    <location>
        <begin position="315"/>
        <end position="329"/>
    </location>
</feature>
<dbReference type="Gene3D" id="3.30.560.10">
    <property type="entry name" value="Glucose Oxidase, domain 3"/>
    <property type="match status" value="1"/>
</dbReference>
<sequence>MRSSLVHFPMKGLNLLHFVWCLLSLSFCSADIFTRFNDIPTSTFDFIIIGGGAAGSVVANRLSEDPKVSVLLIEAGPSNEGILNSEVPAFQQLLVGSIYDWNFTSTPQEALNNRILTVSRGLLLGGSTSTNLMVYTRGSSDVYDRWAHITGDKGWSWYQLQPYIRKASIHLFLDFLQLLISLSVIRMSVHSFNGTNFVSLAGFPSPIDSKVIGTTQEQDSEFKFNLDYNSGNQLGIGWVQSTVGFGVRSSSATSYLGPKTTRRKNLHVLLNTRVTRVLPVDDAKPLTVRTVEFTQDAGKTIQRVLAQKEVILSAGAIMSPTILLNSGLGPAEALSSLNIKVVHDLPSVGQNLTNQPNLPNSFLVNSTETLETVSRNSTLEAEFLYRWNETKTGPFVDTPNIFMGWFRLPSNSSIFEQFDDPAAGPNTGHFELIFSNGMLTANPPASGNFLSLRTSVSSPVSRGEITLNTSNPLDYPVINFNLLSSEFDFFAIREAFKAAIRFVSTPSWAGYILAAPANATTDEELDEYIRMTAVTQNHPTGSCSMSPKGASWGVVGPDLKVKGIHGLRVVDASVFPSYPSAHTQAPTYFVAERASELIKKDWGLGL</sequence>
<dbReference type="SUPFAM" id="SSF54373">
    <property type="entry name" value="FAD-linked reductases, C-terminal domain"/>
    <property type="match status" value="1"/>
</dbReference>
<dbReference type="AlphaFoldDB" id="A0A8H5D890"/>
<evidence type="ECO:0000256" key="10">
    <source>
        <dbReference type="SAM" id="SignalP"/>
    </source>
</evidence>
<evidence type="ECO:0000256" key="1">
    <source>
        <dbReference type="ARBA" id="ARBA00001974"/>
    </source>
</evidence>
<evidence type="ECO:0000313" key="12">
    <source>
        <dbReference type="EMBL" id="KAF5355502.1"/>
    </source>
</evidence>
<evidence type="ECO:0000259" key="11">
    <source>
        <dbReference type="PROSITE" id="PS00624"/>
    </source>
</evidence>
<feature type="binding site" evidence="9">
    <location>
        <begin position="131"/>
        <end position="134"/>
    </location>
    <ligand>
        <name>FAD</name>
        <dbReference type="ChEBI" id="CHEBI:57692"/>
    </ligand>
</feature>
<feature type="active site" description="Proton acceptor" evidence="8">
    <location>
        <position position="582"/>
    </location>
</feature>
<keyword evidence="4 10" id="KW-0732">Signal</keyword>
<feature type="signal peptide" evidence="10">
    <location>
        <begin position="1"/>
        <end position="30"/>
    </location>
</feature>
<evidence type="ECO:0000256" key="8">
    <source>
        <dbReference type="PIRSR" id="PIRSR000137-1"/>
    </source>
</evidence>
<dbReference type="Pfam" id="PF05199">
    <property type="entry name" value="GMC_oxred_C"/>
    <property type="match status" value="1"/>
</dbReference>
<dbReference type="SUPFAM" id="SSF51905">
    <property type="entry name" value="FAD/NAD(P)-binding domain"/>
    <property type="match status" value="1"/>
</dbReference>
<dbReference type="InterPro" id="IPR036188">
    <property type="entry name" value="FAD/NAD-bd_sf"/>
</dbReference>
<dbReference type="OrthoDB" id="269227at2759"/>